<keyword evidence="4" id="KW-0460">Magnesium</keyword>
<dbReference type="NCBIfam" id="TIGR01509">
    <property type="entry name" value="HAD-SF-IA-v3"/>
    <property type="match status" value="1"/>
</dbReference>
<dbReference type="EMBL" id="PXYI01000005">
    <property type="protein sequence ID" value="PSJ38802.1"/>
    <property type="molecule type" value="Genomic_DNA"/>
</dbReference>
<proteinExistence type="inferred from homology"/>
<evidence type="ECO:0000256" key="4">
    <source>
        <dbReference type="ARBA" id="ARBA00022842"/>
    </source>
</evidence>
<comment type="caution">
    <text evidence="6">The sequence shown here is derived from an EMBL/GenBank/DDBJ whole genome shotgun (WGS) entry which is preliminary data.</text>
</comment>
<comment type="cofactor">
    <cofactor evidence="1">
        <name>Mg(2+)</name>
        <dbReference type="ChEBI" id="CHEBI:18420"/>
    </cofactor>
</comment>
<name>A0A2P7QLH0_9SPHN</name>
<evidence type="ECO:0000256" key="1">
    <source>
        <dbReference type="ARBA" id="ARBA00001946"/>
    </source>
</evidence>
<protein>
    <submittedName>
        <fullName evidence="6">Haloacid dehalogenase</fullName>
    </submittedName>
</protein>
<dbReference type="SUPFAM" id="SSF56784">
    <property type="entry name" value="HAD-like"/>
    <property type="match status" value="1"/>
</dbReference>
<dbReference type="SFLD" id="SFLDS00003">
    <property type="entry name" value="Haloacid_Dehalogenase"/>
    <property type="match status" value="1"/>
</dbReference>
<dbReference type="OrthoDB" id="9797743at2"/>
<dbReference type="GO" id="GO:0003824">
    <property type="term" value="F:catalytic activity"/>
    <property type="evidence" value="ECO:0007669"/>
    <property type="project" value="UniProtKB-ARBA"/>
</dbReference>
<evidence type="ECO:0000256" key="5">
    <source>
        <dbReference type="ARBA" id="ARBA00023277"/>
    </source>
</evidence>
<dbReference type="InterPro" id="IPR036412">
    <property type="entry name" value="HAD-like_sf"/>
</dbReference>
<dbReference type="Gene3D" id="3.40.50.1000">
    <property type="entry name" value="HAD superfamily/HAD-like"/>
    <property type="match status" value="1"/>
</dbReference>
<dbReference type="Pfam" id="PF00702">
    <property type="entry name" value="Hydrolase"/>
    <property type="match status" value="1"/>
</dbReference>
<keyword evidence="7" id="KW-1185">Reference proteome</keyword>
<dbReference type="RefSeq" id="WP_106513995.1">
    <property type="nucleotide sequence ID" value="NZ_PXYI01000005.1"/>
</dbReference>
<keyword evidence="3" id="KW-0479">Metal-binding</keyword>
<evidence type="ECO:0000256" key="2">
    <source>
        <dbReference type="ARBA" id="ARBA00006171"/>
    </source>
</evidence>
<comment type="similarity">
    <text evidence="2">Belongs to the HAD-like hydrolase superfamily. CbbY/CbbZ/Gph/YieH family.</text>
</comment>
<dbReference type="AlphaFoldDB" id="A0A2P7QLH0"/>
<dbReference type="InterPro" id="IPR006439">
    <property type="entry name" value="HAD-SF_hydro_IA"/>
</dbReference>
<organism evidence="6 7">
    <name type="scientific">Allosphingosinicella deserti</name>
    <dbReference type="NCBI Taxonomy" id="2116704"/>
    <lineage>
        <taxon>Bacteria</taxon>
        <taxon>Pseudomonadati</taxon>
        <taxon>Pseudomonadota</taxon>
        <taxon>Alphaproteobacteria</taxon>
        <taxon>Sphingomonadales</taxon>
        <taxon>Sphingomonadaceae</taxon>
        <taxon>Allosphingosinicella</taxon>
    </lineage>
</organism>
<dbReference type="InterPro" id="IPR023198">
    <property type="entry name" value="PGP-like_dom2"/>
</dbReference>
<dbReference type="InterPro" id="IPR023214">
    <property type="entry name" value="HAD_sf"/>
</dbReference>
<evidence type="ECO:0000313" key="7">
    <source>
        <dbReference type="Proteomes" id="UP000241167"/>
    </source>
</evidence>
<dbReference type="PANTHER" id="PTHR46193:SF18">
    <property type="entry name" value="HEXITOL PHOSPHATASE B"/>
    <property type="match status" value="1"/>
</dbReference>
<gene>
    <name evidence="6" type="ORF">C7I55_15850</name>
</gene>
<dbReference type="Proteomes" id="UP000241167">
    <property type="component" value="Unassembled WGS sequence"/>
</dbReference>
<dbReference type="Gene3D" id="1.10.150.240">
    <property type="entry name" value="Putative phosphatase, domain 2"/>
    <property type="match status" value="1"/>
</dbReference>
<reference evidence="6 7" key="1">
    <citation type="submission" date="2018-03" db="EMBL/GenBank/DDBJ databases">
        <title>The draft genome of Sphingosinicella sp. GL-C-18.</title>
        <authorList>
            <person name="Liu L."/>
            <person name="Li L."/>
            <person name="Liang L."/>
            <person name="Zhang X."/>
            <person name="Wang T."/>
        </authorList>
    </citation>
    <scope>NUCLEOTIDE SEQUENCE [LARGE SCALE GENOMIC DNA]</scope>
    <source>
        <strain evidence="6 7">GL-C-18</strain>
    </source>
</reference>
<keyword evidence="5" id="KW-0119">Carbohydrate metabolism</keyword>
<accession>A0A2P7QLH0</accession>
<dbReference type="SFLD" id="SFLDG01129">
    <property type="entry name" value="C1.5:_HAD__Beta-PGM__Phosphata"/>
    <property type="match status" value="1"/>
</dbReference>
<evidence type="ECO:0000256" key="3">
    <source>
        <dbReference type="ARBA" id="ARBA00022723"/>
    </source>
</evidence>
<dbReference type="PRINTS" id="PR00413">
    <property type="entry name" value="HADHALOGNASE"/>
</dbReference>
<evidence type="ECO:0000313" key="6">
    <source>
        <dbReference type="EMBL" id="PSJ38802.1"/>
    </source>
</evidence>
<dbReference type="InterPro" id="IPR051600">
    <property type="entry name" value="Beta-PGM-like"/>
</dbReference>
<sequence>MPKLPNPLDAVICDMDGLLLDTEAAHHETMKAAAADLGFDLPEALFLQTVGVHRPQNRITLREALGPDFPLDAFYADSDARFAEILAHGAPPRPGLSYFLDTLDRLGLRRAVVTSTGTPRAQERLRSAGILDRFDRIVTLSDVTRPKPAPDPYLKALEALGVSAEHALALEDSHNGVRAAAAAGLPTIMIPDLLGPTEETRRLTIATLGSLADVADLLLAGEGRTAS</sequence>
<dbReference type="GO" id="GO:0046872">
    <property type="term" value="F:metal ion binding"/>
    <property type="evidence" value="ECO:0007669"/>
    <property type="project" value="UniProtKB-KW"/>
</dbReference>
<dbReference type="PANTHER" id="PTHR46193">
    <property type="entry name" value="6-PHOSPHOGLUCONATE PHOSPHATASE"/>
    <property type="match status" value="1"/>
</dbReference>